<feature type="compositionally biased region" description="Basic and acidic residues" evidence="1">
    <location>
        <begin position="93"/>
        <end position="111"/>
    </location>
</feature>
<dbReference type="GeneID" id="65094171"/>
<feature type="region of interest" description="Disordered" evidence="1">
    <location>
        <begin position="58"/>
        <end position="173"/>
    </location>
</feature>
<proteinExistence type="predicted"/>
<dbReference type="EMBL" id="FCQH01000014">
    <property type="protein sequence ID" value="CVL03925.1"/>
    <property type="molecule type" value="Genomic_DNA"/>
</dbReference>
<sequence length="173" mass="20850">MCRLIFSMHECDYCGRLKEVPSHNDPEFHGFCPECASPNEVKLEFRLWICPSCEEERVTDEPKYPPNGQCPQRAFSYMFPNEPRRQKRAQPQNERRFQDAPRFQDEPRFQDTPRFQPFQNNSSGHRAAQQNPDQQGEQRPKYFQMGHPPRGQYEPRRQGRRESHDHHHHHHHY</sequence>
<keyword evidence="3" id="KW-1185">Reference proteome</keyword>
<name>A0A1L7U7J5_FUSMA</name>
<feature type="compositionally biased region" description="Basic and acidic residues" evidence="1">
    <location>
        <begin position="153"/>
        <end position="165"/>
    </location>
</feature>
<feature type="compositionally biased region" description="Polar residues" evidence="1">
    <location>
        <begin position="117"/>
        <end position="137"/>
    </location>
</feature>
<evidence type="ECO:0000256" key="1">
    <source>
        <dbReference type="SAM" id="MobiDB-lite"/>
    </source>
</evidence>
<dbReference type="Proteomes" id="UP000184255">
    <property type="component" value="Unassembled WGS sequence"/>
</dbReference>
<comment type="caution">
    <text evidence="2">The sequence shown here is derived from an EMBL/GenBank/DDBJ whole genome shotgun (WGS) entry which is preliminary data.</text>
</comment>
<dbReference type="RefSeq" id="XP_041688406.1">
    <property type="nucleotide sequence ID" value="XM_041822758.1"/>
</dbReference>
<reference evidence="3" key="1">
    <citation type="journal article" date="2016" name="Genome Biol. Evol.">
        <title>Comparative 'omics' of the Fusarium fujikuroi species complex highlights differences in genetic potential and metabolite synthesis.</title>
        <authorList>
            <person name="Niehaus E.-M."/>
            <person name="Muensterkoetter M."/>
            <person name="Proctor R.H."/>
            <person name="Brown D.W."/>
            <person name="Sharon A."/>
            <person name="Idan Y."/>
            <person name="Oren-Young L."/>
            <person name="Sieber C.M."/>
            <person name="Novak O."/>
            <person name="Pencik A."/>
            <person name="Tarkowska D."/>
            <person name="Hromadova K."/>
            <person name="Freeman S."/>
            <person name="Maymon M."/>
            <person name="Elazar M."/>
            <person name="Youssef S.A."/>
            <person name="El-Shabrawy E.S.M."/>
            <person name="Shalaby A.B.A."/>
            <person name="Houterman P."/>
            <person name="Brock N.L."/>
            <person name="Burkhardt I."/>
            <person name="Tsavkelova E.A."/>
            <person name="Dickschat J.S."/>
            <person name="Galuszka P."/>
            <person name="Gueldener U."/>
            <person name="Tudzynski B."/>
        </authorList>
    </citation>
    <scope>NUCLEOTIDE SEQUENCE [LARGE SCALE GENOMIC DNA]</scope>
    <source>
        <strain evidence="3">MRC7560</strain>
    </source>
</reference>
<organism evidence="2 3">
    <name type="scientific">Fusarium mangiferae</name>
    <name type="common">Mango malformation disease fungus</name>
    <dbReference type="NCBI Taxonomy" id="192010"/>
    <lineage>
        <taxon>Eukaryota</taxon>
        <taxon>Fungi</taxon>
        <taxon>Dikarya</taxon>
        <taxon>Ascomycota</taxon>
        <taxon>Pezizomycotina</taxon>
        <taxon>Sordariomycetes</taxon>
        <taxon>Hypocreomycetidae</taxon>
        <taxon>Hypocreales</taxon>
        <taxon>Nectriaceae</taxon>
        <taxon>Fusarium</taxon>
        <taxon>Fusarium fujikuroi species complex</taxon>
    </lineage>
</organism>
<accession>A0A1L7U7J5</accession>
<evidence type="ECO:0000313" key="3">
    <source>
        <dbReference type="Proteomes" id="UP000184255"/>
    </source>
</evidence>
<dbReference type="AlphaFoldDB" id="A0A1L7U7J5"/>
<evidence type="ECO:0000313" key="2">
    <source>
        <dbReference type="EMBL" id="CVL03925.1"/>
    </source>
</evidence>
<dbReference type="VEuPathDB" id="FungiDB:FMAN_14928"/>
<protein>
    <submittedName>
        <fullName evidence="2">Uncharacterized protein</fullName>
    </submittedName>
</protein>
<gene>
    <name evidence="2" type="ORF">FMAN_14928</name>
</gene>